<dbReference type="OrthoDB" id="5342093at2759"/>
<gene>
    <name evidence="2" type="ORF">NW762_011015</name>
</gene>
<sequence>MAEHITIIEQPRGVKNGPPGVVKLPKNRLSPAAEQQTLMDVEMATTMAGFPGLARNIATSPDYETFIFRKFDRLSARNLLHLESRLAYLEWKLDRADEQAMQSQDSETLRSVRAWEAFEENANDGSRPENTRMAIAEEIKKTLEEYRGDALFSSFS</sequence>
<organism evidence="2 3">
    <name type="scientific">Fusarium torreyae</name>
    <dbReference type="NCBI Taxonomy" id="1237075"/>
    <lineage>
        <taxon>Eukaryota</taxon>
        <taxon>Fungi</taxon>
        <taxon>Dikarya</taxon>
        <taxon>Ascomycota</taxon>
        <taxon>Pezizomycotina</taxon>
        <taxon>Sordariomycetes</taxon>
        <taxon>Hypocreomycetidae</taxon>
        <taxon>Hypocreales</taxon>
        <taxon>Nectriaceae</taxon>
        <taxon>Fusarium</taxon>
    </lineage>
</organism>
<reference evidence="2" key="1">
    <citation type="submission" date="2022-09" db="EMBL/GenBank/DDBJ databases">
        <title>Fusarium specimens isolated from Avocado Roots.</title>
        <authorList>
            <person name="Stajich J."/>
            <person name="Roper C."/>
            <person name="Heimlech-Rivalta G."/>
        </authorList>
    </citation>
    <scope>NUCLEOTIDE SEQUENCE</scope>
    <source>
        <strain evidence="2">CF00136</strain>
    </source>
</reference>
<keyword evidence="3" id="KW-1185">Reference proteome</keyword>
<name>A0A9W8RUH4_9HYPO</name>
<protein>
    <recommendedName>
        <fullName evidence="1">DUF6594 domain-containing protein</fullName>
    </recommendedName>
</protein>
<proteinExistence type="predicted"/>
<dbReference type="Pfam" id="PF20237">
    <property type="entry name" value="DUF6594"/>
    <property type="match status" value="1"/>
</dbReference>
<dbReference type="EMBL" id="JAOQAZ010000026">
    <property type="protein sequence ID" value="KAJ4252415.1"/>
    <property type="molecule type" value="Genomic_DNA"/>
</dbReference>
<dbReference type="InterPro" id="IPR046529">
    <property type="entry name" value="DUF6594"/>
</dbReference>
<dbReference type="AlphaFoldDB" id="A0A9W8RUH4"/>
<feature type="domain" description="DUF6594" evidence="1">
    <location>
        <begin position="50"/>
        <end position="153"/>
    </location>
</feature>
<dbReference type="PANTHER" id="PTHR34502:SF4">
    <property type="entry name" value="DUF6594 DOMAIN-CONTAINING PROTEIN"/>
    <property type="match status" value="1"/>
</dbReference>
<accession>A0A9W8RUH4</accession>
<dbReference type="PANTHER" id="PTHR34502">
    <property type="entry name" value="DUF6594 DOMAIN-CONTAINING PROTEIN-RELATED"/>
    <property type="match status" value="1"/>
</dbReference>
<dbReference type="Proteomes" id="UP001152049">
    <property type="component" value="Unassembled WGS sequence"/>
</dbReference>
<evidence type="ECO:0000259" key="1">
    <source>
        <dbReference type="Pfam" id="PF20237"/>
    </source>
</evidence>
<evidence type="ECO:0000313" key="3">
    <source>
        <dbReference type="Proteomes" id="UP001152049"/>
    </source>
</evidence>
<evidence type="ECO:0000313" key="2">
    <source>
        <dbReference type="EMBL" id="KAJ4252415.1"/>
    </source>
</evidence>
<comment type="caution">
    <text evidence="2">The sequence shown here is derived from an EMBL/GenBank/DDBJ whole genome shotgun (WGS) entry which is preliminary data.</text>
</comment>